<evidence type="ECO:0000313" key="2">
    <source>
        <dbReference type="EMBL" id="MFD2679871.1"/>
    </source>
</evidence>
<evidence type="ECO:0000313" key="3">
    <source>
        <dbReference type="Proteomes" id="UP001597506"/>
    </source>
</evidence>
<protein>
    <recommendedName>
        <fullName evidence="4">DUF4181 domain-containing protein</fullName>
    </recommendedName>
</protein>
<evidence type="ECO:0000256" key="1">
    <source>
        <dbReference type="SAM" id="Phobius"/>
    </source>
</evidence>
<gene>
    <name evidence="2" type="ORF">ACFSUL_03805</name>
</gene>
<keyword evidence="1" id="KW-1133">Transmembrane helix</keyword>
<dbReference type="RefSeq" id="WP_377932850.1">
    <property type="nucleotide sequence ID" value="NZ_JBHUMF010000008.1"/>
</dbReference>
<feature type="transmembrane region" description="Helical" evidence="1">
    <location>
        <begin position="29"/>
        <end position="47"/>
    </location>
</feature>
<keyword evidence="1" id="KW-0472">Membrane</keyword>
<reference evidence="3" key="1">
    <citation type="journal article" date="2019" name="Int. J. Syst. Evol. Microbiol.">
        <title>The Global Catalogue of Microorganisms (GCM) 10K type strain sequencing project: providing services to taxonomists for standard genome sequencing and annotation.</title>
        <authorList>
            <consortium name="The Broad Institute Genomics Platform"/>
            <consortium name="The Broad Institute Genome Sequencing Center for Infectious Disease"/>
            <person name="Wu L."/>
            <person name="Ma J."/>
        </authorList>
    </citation>
    <scope>NUCLEOTIDE SEQUENCE [LARGE SCALE GENOMIC DNA]</scope>
    <source>
        <strain evidence="3">KCTC 3913</strain>
    </source>
</reference>
<keyword evidence="1" id="KW-0812">Transmembrane</keyword>
<organism evidence="2 3">
    <name type="scientific">Bacillus seohaeanensis</name>
    <dbReference type="NCBI Taxonomy" id="284580"/>
    <lineage>
        <taxon>Bacteria</taxon>
        <taxon>Bacillati</taxon>
        <taxon>Bacillota</taxon>
        <taxon>Bacilli</taxon>
        <taxon>Bacillales</taxon>
        <taxon>Bacillaceae</taxon>
        <taxon>Bacillus</taxon>
    </lineage>
</organism>
<proteinExistence type="predicted"/>
<keyword evidence="3" id="KW-1185">Reference proteome</keyword>
<comment type="caution">
    <text evidence="2">The sequence shown here is derived from an EMBL/GenBank/DDBJ whole genome shotgun (WGS) entry which is preliminary data.</text>
</comment>
<name>A0ABW5RMJ6_9BACI</name>
<feature type="transmembrane region" description="Helical" evidence="1">
    <location>
        <begin position="56"/>
        <end position="75"/>
    </location>
</feature>
<sequence>MKLYIAFLLQMILWSIFYLAEWYSHKDGVQYKYIMFLVIFYLAFILTKKIVESKKLTLFITSFSLSCFFIMKVLVENIVKFI</sequence>
<dbReference type="EMBL" id="JBHUMF010000008">
    <property type="protein sequence ID" value="MFD2679871.1"/>
    <property type="molecule type" value="Genomic_DNA"/>
</dbReference>
<evidence type="ECO:0008006" key="4">
    <source>
        <dbReference type="Google" id="ProtNLM"/>
    </source>
</evidence>
<accession>A0ABW5RMJ6</accession>
<dbReference type="Proteomes" id="UP001597506">
    <property type="component" value="Unassembled WGS sequence"/>
</dbReference>